<evidence type="ECO:0000313" key="1">
    <source>
        <dbReference type="EMBL" id="MUH60480.1"/>
    </source>
</evidence>
<dbReference type="Gene3D" id="3.30.565.10">
    <property type="entry name" value="Histidine kinase-like ATPase, C-terminal domain"/>
    <property type="match status" value="1"/>
</dbReference>
<dbReference type="Pfam" id="PF13589">
    <property type="entry name" value="HATPase_c_3"/>
    <property type="match status" value="1"/>
</dbReference>
<keyword evidence="1" id="KW-0067">ATP-binding</keyword>
<name>A0A7K1J7R5_9BIFI</name>
<accession>A0A7K1J7R5</accession>
<reference evidence="1 2" key="1">
    <citation type="submission" date="2019-09" db="EMBL/GenBank/DDBJ databases">
        <title>Bifidobacterium canis sp. nov., isolated from the digestive tract of German Shepherd dog puppy.</title>
        <authorList>
            <person name="Bunesova V."/>
        </authorList>
    </citation>
    <scope>NUCLEOTIDE SEQUENCE [LARGE SCALE GENOMIC DNA]</scope>
    <source>
        <strain evidence="1 2">GSD1FS</strain>
    </source>
</reference>
<proteinExistence type="predicted"/>
<protein>
    <submittedName>
        <fullName evidence="1">ATP-binding region ATPase domain-containing protein</fullName>
    </submittedName>
</protein>
<gene>
    <name evidence="1" type="ORF">GSD1FS_1853</name>
</gene>
<sequence>MPEIVCEPDPTLMESMRSVGYDLNTAVADIIDNSIAADAHNIDIYYHDYGEEPFIAIIDDGSGMNRETAIRAMQLAGNNASAKRSAQDLGRFGLGLKTASLSQGRSLTVASLQHGNMVAFRWDLDRLAQLKTWALEELSGAEITDFLPLKVQDALPTSHGTCVLWRNLDRLNSIFGKTVNDLDKAMSDLADYLGLVFHRYLHPYAEDPITPIHIRINDADVPHRDPFLVDNPAVQKAPPQLIGGTDAVLYEYTLPYQNRLTAKDRSLLGLAEERSKTLFDTQGFYIYRAYRLITWGSWYRMMARSESNKLCRVRIDIPNTLDAQWALDIKKSTATPPKIVRDSMRRFAKSLAKPSRKVQEFRGRKTSKDPQARMWELIRDRDNEFRYEVNQENPYIEAFADTLTAAQRHGFKRMLDSLASTLPYEDMQSRFAMDERVSIPDSLDEELRNTAKEFWQVNAMLTHLTPEEFVQRYKDKEPFSLSRNAERILREVAHD</sequence>
<dbReference type="SUPFAM" id="SSF55874">
    <property type="entry name" value="ATPase domain of HSP90 chaperone/DNA topoisomerase II/histidine kinase"/>
    <property type="match status" value="1"/>
</dbReference>
<dbReference type="InterPro" id="IPR036890">
    <property type="entry name" value="HATPase_C_sf"/>
</dbReference>
<dbReference type="GO" id="GO:0005524">
    <property type="term" value="F:ATP binding"/>
    <property type="evidence" value="ECO:0007669"/>
    <property type="project" value="UniProtKB-KW"/>
</dbReference>
<organism evidence="1 2">
    <name type="scientific">Bifidobacterium canis</name>
    <dbReference type="NCBI Taxonomy" id="2610880"/>
    <lineage>
        <taxon>Bacteria</taxon>
        <taxon>Bacillati</taxon>
        <taxon>Actinomycetota</taxon>
        <taxon>Actinomycetes</taxon>
        <taxon>Bifidobacteriales</taxon>
        <taxon>Bifidobacteriaceae</taxon>
        <taxon>Bifidobacterium</taxon>
    </lineage>
</organism>
<dbReference type="AlphaFoldDB" id="A0A7K1J7R5"/>
<comment type="caution">
    <text evidence="1">The sequence shown here is derived from an EMBL/GenBank/DDBJ whole genome shotgun (WGS) entry which is preliminary data.</text>
</comment>
<dbReference type="Proteomes" id="UP000487882">
    <property type="component" value="Unassembled WGS sequence"/>
</dbReference>
<dbReference type="EMBL" id="WNLP01000011">
    <property type="protein sequence ID" value="MUH60480.1"/>
    <property type="molecule type" value="Genomic_DNA"/>
</dbReference>
<keyword evidence="2" id="KW-1185">Reference proteome</keyword>
<evidence type="ECO:0000313" key="2">
    <source>
        <dbReference type="Proteomes" id="UP000487882"/>
    </source>
</evidence>
<keyword evidence="1" id="KW-0547">Nucleotide-binding</keyword>